<evidence type="ECO:0000259" key="2">
    <source>
        <dbReference type="Pfam" id="PF07589"/>
    </source>
</evidence>
<keyword evidence="4" id="KW-1185">Reference proteome</keyword>
<keyword evidence="1" id="KW-0472">Membrane</keyword>
<reference evidence="3 4" key="1">
    <citation type="journal article" date="2020" name="Microorganisms">
        <title>Osmotic Adaptation and Compatible Solute Biosynthesis of Phototrophic Bacteria as Revealed from Genome Analyses.</title>
        <authorList>
            <person name="Imhoff J.F."/>
            <person name="Rahn T."/>
            <person name="Kunzel S."/>
            <person name="Keller A."/>
            <person name="Neulinger S.C."/>
        </authorList>
    </citation>
    <scope>NUCLEOTIDE SEQUENCE [LARGE SCALE GENOMIC DNA]</scope>
    <source>
        <strain evidence="3 4">DSM 9895</strain>
    </source>
</reference>
<gene>
    <name evidence="3" type="ORF">CKO28_18965</name>
</gene>
<keyword evidence="1" id="KW-1133">Transmembrane helix</keyword>
<dbReference type="InterPro" id="IPR013424">
    <property type="entry name" value="Ice-binding_C"/>
</dbReference>
<accession>A0ABS1DI11</accession>
<evidence type="ECO:0000313" key="3">
    <source>
        <dbReference type="EMBL" id="MBK1670120.1"/>
    </source>
</evidence>
<comment type="caution">
    <text evidence="3">The sequence shown here is derived from an EMBL/GenBank/DDBJ whole genome shotgun (WGS) entry which is preliminary data.</text>
</comment>
<keyword evidence="1" id="KW-0812">Transmembrane</keyword>
<sequence>MGQASKTGQPNQTDIEGLAGTPLDFIVKYENEEDDLFFDLESGTNLFTFSGAAGQDDDDIKSGSWSTTLADTDNVFVTLKWATTYAVFALNGETSGTWTTPQGLSNIQVFGQPGGNIPLPATLLMFGIGLVGLGLTARRRG</sequence>
<dbReference type="EMBL" id="NRRL01000075">
    <property type="protein sequence ID" value="MBK1670120.1"/>
    <property type="molecule type" value="Genomic_DNA"/>
</dbReference>
<proteinExistence type="predicted"/>
<protein>
    <recommendedName>
        <fullName evidence="2">Ice-binding protein C-terminal domain-containing protein</fullName>
    </recommendedName>
</protein>
<name>A0ABS1DI11_9PROT</name>
<dbReference type="Proteomes" id="UP001296873">
    <property type="component" value="Unassembled WGS sequence"/>
</dbReference>
<feature type="transmembrane region" description="Helical" evidence="1">
    <location>
        <begin position="117"/>
        <end position="137"/>
    </location>
</feature>
<evidence type="ECO:0000313" key="4">
    <source>
        <dbReference type="Proteomes" id="UP001296873"/>
    </source>
</evidence>
<evidence type="ECO:0000256" key="1">
    <source>
        <dbReference type="SAM" id="Phobius"/>
    </source>
</evidence>
<organism evidence="3 4">
    <name type="scientific">Rhodovibrio sodomensis</name>
    <dbReference type="NCBI Taxonomy" id="1088"/>
    <lineage>
        <taxon>Bacteria</taxon>
        <taxon>Pseudomonadati</taxon>
        <taxon>Pseudomonadota</taxon>
        <taxon>Alphaproteobacteria</taxon>
        <taxon>Rhodospirillales</taxon>
        <taxon>Rhodovibrionaceae</taxon>
        <taxon>Rhodovibrio</taxon>
    </lineage>
</organism>
<dbReference type="Pfam" id="PF07589">
    <property type="entry name" value="PEP-CTERM"/>
    <property type="match status" value="1"/>
</dbReference>
<feature type="domain" description="Ice-binding protein C-terminal" evidence="2">
    <location>
        <begin position="117"/>
        <end position="140"/>
    </location>
</feature>